<dbReference type="Proteomes" id="UP001522868">
    <property type="component" value="Unassembled WGS sequence"/>
</dbReference>
<protein>
    <submittedName>
        <fullName evidence="2">Uncharacterized protein</fullName>
    </submittedName>
</protein>
<feature type="region of interest" description="Disordered" evidence="1">
    <location>
        <begin position="72"/>
        <end position="129"/>
    </location>
</feature>
<reference evidence="2 3" key="1">
    <citation type="submission" date="2022-04" db="EMBL/GenBank/DDBJ databases">
        <title>Streptomyces sp. nov. LCR6-01 isolated from Lichen of Dirinaria sp.</title>
        <authorList>
            <person name="Kanchanasin P."/>
            <person name="Tanasupawat S."/>
            <person name="Phongsopitanun W."/>
        </authorList>
    </citation>
    <scope>NUCLEOTIDE SEQUENCE [LARGE SCALE GENOMIC DNA]</scope>
    <source>
        <strain evidence="2 3">LCR6-01</strain>
    </source>
</reference>
<sequence>MPGIHFSLRMSEEEIAALATGAVDDLVRRLVLRAFQPLPSNGERAEAQTEALATLHMLFHLKGAIERLEEQAAQDAADAGAGYPQIGRASSMTRQGARNRWPGLISNPSPNQADHTTGASDDDRPRSAL</sequence>
<evidence type="ECO:0000256" key="1">
    <source>
        <dbReference type="SAM" id="MobiDB-lite"/>
    </source>
</evidence>
<proteinExistence type="predicted"/>
<dbReference type="RefSeq" id="WP_248632869.1">
    <property type="nucleotide sequence ID" value="NZ_JALPTH010000007.1"/>
</dbReference>
<evidence type="ECO:0000313" key="2">
    <source>
        <dbReference type="EMBL" id="MCK8677634.1"/>
    </source>
</evidence>
<feature type="compositionally biased region" description="Low complexity" evidence="1">
    <location>
        <begin position="72"/>
        <end position="82"/>
    </location>
</feature>
<name>A0ABT0I8L1_9ACTN</name>
<dbReference type="EMBL" id="JALPTH010000007">
    <property type="protein sequence ID" value="MCK8677634.1"/>
    <property type="molecule type" value="Genomic_DNA"/>
</dbReference>
<gene>
    <name evidence="2" type="ORF">M1O15_09560</name>
</gene>
<accession>A0ABT0I8L1</accession>
<comment type="caution">
    <text evidence="2">The sequence shown here is derived from an EMBL/GenBank/DDBJ whole genome shotgun (WGS) entry which is preliminary data.</text>
</comment>
<keyword evidence="3" id="KW-1185">Reference proteome</keyword>
<feature type="compositionally biased region" description="Polar residues" evidence="1">
    <location>
        <begin position="106"/>
        <end position="119"/>
    </location>
</feature>
<evidence type="ECO:0000313" key="3">
    <source>
        <dbReference type="Proteomes" id="UP001522868"/>
    </source>
</evidence>
<organism evidence="2 3">
    <name type="scientific">Streptomyces lichenis</name>
    <dbReference type="NCBI Taxonomy" id="2306967"/>
    <lineage>
        <taxon>Bacteria</taxon>
        <taxon>Bacillati</taxon>
        <taxon>Actinomycetota</taxon>
        <taxon>Actinomycetes</taxon>
        <taxon>Kitasatosporales</taxon>
        <taxon>Streptomycetaceae</taxon>
        <taxon>Streptomyces</taxon>
    </lineage>
</organism>